<proteinExistence type="inferred from homology"/>
<comment type="similarity">
    <text evidence="1">Belongs to the glycosyltransferase 2 family.</text>
</comment>
<sequence>THESVLILHGLCSAYNFRLVKGLGGLSLNHLIEDYDMTLKIKEAGTRTIFNPRMKAYTKVPERLSALIRQRLRWMRGGVDVLMQHGYNKYTRGDFLNHFLFIALLLGVLLTVGIGVAQGGWRLAFNNSPIPILLAIFGYAVSLYKLRYLERVDVTDALIRVIIVPEFIMAILLSGVQLYAYFLAFSHRKQGW</sequence>
<evidence type="ECO:0000256" key="3">
    <source>
        <dbReference type="ARBA" id="ARBA00022679"/>
    </source>
</evidence>
<evidence type="ECO:0000313" key="6">
    <source>
        <dbReference type="EMBL" id="PIV01511.1"/>
    </source>
</evidence>
<keyword evidence="4" id="KW-0812">Transmembrane</keyword>
<evidence type="ECO:0000256" key="1">
    <source>
        <dbReference type="ARBA" id="ARBA00006739"/>
    </source>
</evidence>
<dbReference type="PANTHER" id="PTHR43630:SF1">
    <property type="entry name" value="POLY-BETA-1,6-N-ACETYL-D-GLUCOSAMINE SYNTHASE"/>
    <property type="match status" value="1"/>
</dbReference>
<organism evidence="6 7">
    <name type="scientific">Candidatus Shapirobacteria bacterium CG03_land_8_20_14_0_80_40_19</name>
    <dbReference type="NCBI Taxonomy" id="1974880"/>
    <lineage>
        <taxon>Bacteria</taxon>
        <taxon>Candidatus Shapironibacteriota</taxon>
    </lineage>
</organism>
<feature type="domain" description="Glycosyltransferase 2-like" evidence="5">
    <location>
        <begin position="4"/>
        <end position="142"/>
    </location>
</feature>
<dbReference type="Proteomes" id="UP000230399">
    <property type="component" value="Unassembled WGS sequence"/>
</dbReference>
<dbReference type="SUPFAM" id="SSF53448">
    <property type="entry name" value="Nucleotide-diphospho-sugar transferases"/>
    <property type="match status" value="1"/>
</dbReference>
<dbReference type="EMBL" id="PEVD01000024">
    <property type="protein sequence ID" value="PIV01511.1"/>
    <property type="molecule type" value="Genomic_DNA"/>
</dbReference>
<feature type="transmembrane region" description="Helical" evidence="4">
    <location>
        <begin position="158"/>
        <end position="182"/>
    </location>
</feature>
<name>A0A2M7BEH2_9BACT</name>
<dbReference type="InterPro" id="IPR001173">
    <property type="entry name" value="Glyco_trans_2-like"/>
</dbReference>
<dbReference type="Pfam" id="PF13632">
    <property type="entry name" value="Glyco_trans_2_3"/>
    <property type="match status" value="1"/>
</dbReference>
<dbReference type="GO" id="GO:0016757">
    <property type="term" value="F:glycosyltransferase activity"/>
    <property type="evidence" value="ECO:0007669"/>
    <property type="project" value="UniProtKB-KW"/>
</dbReference>
<evidence type="ECO:0000256" key="2">
    <source>
        <dbReference type="ARBA" id="ARBA00022676"/>
    </source>
</evidence>
<reference evidence="7" key="1">
    <citation type="submission" date="2017-09" db="EMBL/GenBank/DDBJ databases">
        <title>Depth-based differentiation of microbial function through sediment-hosted aquifers and enrichment of novel symbionts in the deep terrestrial subsurface.</title>
        <authorList>
            <person name="Probst A.J."/>
            <person name="Ladd B."/>
            <person name="Jarett J.K."/>
            <person name="Geller-Mcgrath D.E."/>
            <person name="Sieber C.M.K."/>
            <person name="Emerson J.B."/>
            <person name="Anantharaman K."/>
            <person name="Thomas B.C."/>
            <person name="Malmstrom R."/>
            <person name="Stieglmeier M."/>
            <person name="Klingl A."/>
            <person name="Woyke T."/>
            <person name="Ryan C.M."/>
            <person name="Banfield J.F."/>
        </authorList>
    </citation>
    <scope>NUCLEOTIDE SEQUENCE [LARGE SCALE GENOMIC DNA]</scope>
</reference>
<evidence type="ECO:0000313" key="7">
    <source>
        <dbReference type="Proteomes" id="UP000230399"/>
    </source>
</evidence>
<comment type="caution">
    <text evidence="6">The sequence shown here is derived from an EMBL/GenBank/DDBJ whole genome shotgun (WGS) entry which is preliminary data.</text>
</comment>
<keyword evidence="2" id="KW-0328">Glycosyltransferase</keyword>
<dbReference type="AlphaFoldDB" id="A0A2M7BEH2"/>
<keyword evidence="4" id="KW-0472">Membrane</keyword>
<accession>A0A2M7BEH2</accession>
<feature type="non-terminal residue" evidence="6">
    <location>
        <position position="1"/>
    </location>
</feature>
<protein>
    <recommendedName>
        <fullName evidence="5">Glycosyltransferase 2-like domain-containing protein</fullName>
    </recommendedName>
</protein>
<dbReference type="PANTHER" id="PTHR43630">
    <property type="entry name" value="POLY-BETA-1,6-N-ACETYL-D-GLUCOSAMINE SYNTHASE"/>
    <property type="match status" value="1"/>
</dbReference>
<evidence type="ECO:0000259" key="5">
    <source>
        <dbReference type="Pfam" id="PF13632"/>
    </source>
</evidence>
<evidence type="ECO:0000256" key="4">
    <source>
        <dbReference type="SAM" id="Phobius"/>
    </source>
</evidence>
<keyword evidence="4" id="KW-1133">Transmembrane helix</keyword>
<gene>
    <name evidence="6" type="ORF">COS55_01715</name>
</gene>
<feature type="transmembrane region" description="Helical" evidence="4">
    <location>
        <begin position="129"/>
        <end position="146"/>
    </location>
</feature>
<keyword evidence="3" id="KW-0808">Transferase</keyword>
<dbReference type="InterPro" id="IPR029044">
    <property type="entry name" value="Nucleotide-diphossugar_trans"/>
</dbReference>
<feature type="transmembrane region" description="Helical" evidence="4">
    <location>
        <begin position="95"/>
        <end position="117"/>
    </location>
</feature>